<gene>
    <name evidence="7" type="ORF">FB390_4762</name>
</gene>
<dbReference type="OrthoDB" id="4550691at2"/>
<dbReference type="PANTHER" id="PTHR30055:SF234">
    <property type="entry name" value="HTH-TYPE TRANSCRIPTIONAL REGULATOR BETI"/>
    <property type="match status" value="1"/>
</dbReference>
<organism evidence="7 8">
    <name type="scientific">Nocardia bhagyanarayanae</name>
    <dbReference type="NCBI Taxonomy" id="1215925"/>
    <lineage>
        <taxon>Bacteria</taxon>
        <taxon>Bacillati</taxon>
        <taxon>Actinomycetota</taxon>
        <taxon>Actinomycetes</taxon>
        <taxon>Mycobacteriales</taxon>
        <taxon>Nocardiaceae</taxon>
        <taxon>Nocardia</taxon>
    </lineage>
</organism>
<dbReference type="Gene3D" id="1.10.357.10">
    <property type="entry name" value="Tetracycline Repressor, domain 2"/>
    <property type="match status" value="1"/>
</dbReference>
<keyword evidence="1" id="KW-0805">Transcription regulation</keyword>
<reference evidence="7 8" key="1">
    <citation type="submission" date="2019-06" db="EMBL/GenBank/DDBJ databases">
        <title>Sequencing the genomes of 1000 actinobacteria strains.</title>
        <authorList>
            <person name="Klenk H.-P."/>
        </authorList>
    </citation>
    <scope>NUCLEOTIDE SEQUENCE [LARGE SCALE GENOMIC DNA]</scope>
    <source>
        <strain evidence="7 8">DSM 103495</strain>
    </source>
</reference>
<evidence type="ECO:0000256" key="2">
    <source>
        <dbReference type="ARBA" id="ARBA00023125"/>
    </source>
</evidence>
<feature type="region of interest" description="Disordered" evidence="5">
    <location>
        <begin position="1"/>
        <end position="20"/>
    </location>
</feature>
<dbReference type="Pfam" id="PF00440">
    <property type="entry name" value="TetR_N"/>
    <property type="match status" value="1"/>
</dbReference>
<dbReference type="SUPFAM" id="SSF46689">
    <property type="entry name" value="Homeodomain-like"/>
    <property type="match status" value="1"/>
</dbReference>
<dbReference type="InterPro" id="IPR001647">
    <property type="entry name" value="HTH_TetR"/>
</dbReference>
<dbReference type="GO" id="GO:0000976">
    <property type="term" value="F:transcription cis-regulatory region binding"/>
    <property type="evidence" value="ECO:0007669"/>
    <property type="project" value="TreeGrafter"/>
</dbReference>
<evidence type="ECO:0000256" key="4">
    <source>
        <dbReference type="PROSITE-ProRule" id="PRU00335"/>
    </source>
</evidence>
<evidence type="ECO:0000256" key="3">
    <source>
        <dbReference type="ARBA" id="ARBA00023163"/>
    </source>
</evidence>
<dbReference type="AlphaFoldDB" id="A0A543FGS0"/>
<evidence type="ECO:0000259" key="6">
    <source>
        <dbReference type="PROSITE" id="PS50977"/>
    </source>
</evidence>
<keyword evidence="2 4" id="KW-0238">DNA-binding</keyword>
<comment type="caution">
    <text evidence="7">The sequence shown here is derived from an EMBL/GenBank/DDBJ whole genome shotgun (WGS) entry which is preliminary data.</text>
</comment>
<accession>A0A543FGS0</accession>
<evidence type="ECO:0000256" key="5">
    <source>
        <dbReference type="SAM" id="MobiDB-lite"/>
    </source>
</evidence>
<evidence type="ECO:0000313" key="7">
    <source>
        <dbReference type="EMBL" id="TQM33049.1"/>
    </source>
</evidence>
<dbReference type="SUPFAM" id="SSF48498">
    <property type="entry name" value="Tetracyclin repressor-like, C-terminal domain"/>
    <property type="match status" value="1"/>
</dbReference>
<dbReference type="EMBL" id="VFPG01000001">
    <property type="protein sequence ID" value="TQM33049.1"/>
    <property type="molecule type" value="Genomic_DNA"/>
</dbReference>
<dbReference type="PROSITE" id="PS50977">
    <property type="entry name" value="HTH_TETR_2"/>
    <property type="match status" value="1"/>
</dbReference>
<dbReference type="RefSeq" id="WP_141810871.1">
    <property type="nucleotide sequence ID" value="NZ_VFPG01000001.1"/>
</dbReference>
<protein>
    <submittedName>
        <fullName evidence="7">TetR family transcriptional regulator</fullName>
    </submittedName>
</protein>
<dbReference type="PANTHER" id="PTHR30055">
    <property type="entry name" value="HTH-TYPE TRANSCRIPTIONAL REGULATOR RUTR"/>
    <property type="match status" value="1"/>
</dbReference>
<dbReference type="PRINTS" id="PR00455">
    <property type="entry name" value="HTHTETR"/>
</dbReference>
<dbReference type="GO" id="GO:0003700">
    <property type="term" value="F:DNA-binding transcription factor activity"/>
    <property type="evidence" value="ECO:0007669"/>
    <property type="project" value="TreeGrafter"/>
</dbReference>
<dbReference type="InterPro" id="IPR050109">
    <property type="entry name" value="HTH-type_TetR-like_transc_reg"/>
</dbReference>
<evidence type="ECO:0000313" key="8">
    <source>
        <dbReference type="Proteomes" id="UP000316331"/>
    </source>
</evidence>
<dbReference type="Proteomes" id="UP000316331">
    <property type="component" value="Unassembled WGS sequence"/>
</dbReference>
<keyword evidence="3" id="KW-0804">Transcription</keyword>
<sequence length="214" mass="24033">MARAGSDAARPRRKYAKRLQPADRREQLLDTALRILAESGFAEVTIAAVAERGGVTRPVVYDLYANRDDLLRDLIARETARMVAATSHVAESGAAPADPKAALLSALRRFLSDLRSVPDSWRLVYFPIDGVPPALRAPIERARDELRAPLRRLLRDWLASRPAEERTDEVDLDVFVEIVQGAVQTVARQMLAEPERFDLDRILRVVDLLLYENP</sequence>
<proteinExistence type="predicted"/>
<feature type="domain" description="HTH tetR-type" evidence="6">
    <location>
        <begin position="22"/>
        <end position="82"/>
    </location>
</feature>
<name>A0A543FGS0_9NOCA</name>
<dbReference type="InterPro" id="IPR036271">
    <property type="entry name" value="Tet_transcr_reg_TetR-rel_C_sf"/>
</dbReference>
<feature type="DNA-binding region" description="H-T-H motif" evidence="4">
    <location>
        <begin position="45"/>
        <end position="64"/>
    </location>
</feature>
<keyword evidence="8" id="KW-1185">Reference proteome</keyword>
<evidence type="ECO:0000256" key="1">
    <source>
        <dbReference type="ARBA" id="ARBA00023015"/>
    </source>
</evidence>
<dbReference type="InterPro" id="IPR009057">
    <property type="entry name" value="Homeodomain-like_sf"/>
</dbReference>